<gene>
    <name evidence="2" type="ORF">ACFFNX_39680</name>
</gene>
<sequence length="67" mass="7404">MLILIVAIVAVFIGIRSERARQAHQMWGSYKARIESMRGLRMKETLNTIFGICALVLVVIMVTGIGG</sequence>
<dbReference type="EMBL" id="JBHLZP010000491">
    <property type="protein sequence ID" value="MFB9838292.1"/>
    <property type="molecule type" value="Genomic_DNA"/>
</dbReference>
<keyword evidence="1" id="KW-1133">Transmembrane helix</keyword>
<proteinExistence type="predicted"/>
<keyword evidence="1" id="KW-0472">Membrane</keyword>
<organism evidence="2 3">
    <name type="scientific">Actinoallomurus acaciae</name>
    <dbReference type="NCBI Taxonomy" id="502577"/>
    <lineage>
        <taxon>Bacteria</taxon>
        <taxon>Bacillati</taxon>
        <taxon>Actinomycetota</taxon>
        <taxon>Actinomycetes</taxon>
        <taxon>Streptosporangiales</taxon>
        <taxon>Thermomonosporaceae</taxon>
        <taxon>Actinoallomurus</taxon>
    </lineage>
</organism>
<protein>
    <submittedName>
        <fullName evidence="2">Uncharacterized protein</fullName>
    </submittedName>
</protein>
<feature type="transmembrane region" description="Helical" evidence="1">
    <location>
        <begin position="46"/>
        <end position="66"/>
    </location>
</feature>
<reference evidence="2 3" key="1">
    <citation type="submission" date="2024-09" db="EMBL/GenBank/DDBJ databases">
        <authorList>
            <person name="Sun Q."/>
            <person name="Mori K."/>
        </authorList>
    </citation>
    <scope>NUCLEOTIDE SEQUENCE [LARGE SCALE GENOMIC DNA]</scope>
    <source>
        <strain evidence="2 3">TBRC 0563</strain>
    </source>
</reference>
<evidence type="ECO:0000313" key="3">
    <source>
        <dbReference type="Proteomes" id="UP001589627"/>
    </source>
</evidence>
<dbReference type="Proteomes" id="UP001589627">
    <property type="component" value="Unassembled WGS sequence"/>
</dbReference>
<keyword evidence="1" id="KW-0812">Transmembrane</keyword>
<evidence type="ECO:0000313" key="2">
    <source>
        <dbReference type="EMBL" id="MFB9838292.1"/>
    </source>
</evidence>
<name>A0ABV5YWI0_9ACTN</name>
<accession>A0ABV5YWI0</accession>
<keyword evidence="3" id="KW-1185">Reference proteome</keyword>
<comment type="caution">
    <text evidence="2">The sequence shown here is derived from an EMBL/GenBank/DDBJ whole genome shotgun (WGS) entry which is preliminary data.</text>
</comment>
<evidence type="ECO:0000256" key="1">
    <source>
        <dbReference type="SAM" id="Phobius"/>
    </source>
</evidence>